<accession>A0A672IWU2</accession>
<reference evidence="2" key="1">
    <citation type="submission" date="2019-06" db="EMBL/GenBank/DDBJ databases">
        <authorList>
            <consortium name="Wellcome Sanger Institute Data Sharing"/>
        </authorList>
    </citation>
    <scope>NUCLEOTIDE SEQUENCE [LARGE SCALE GENOMIC DNA]</scope>
</reference>
<feature type="region of interest" description="Disordered" evidence="1">
    <location>
        <begin position="46"/>
        <end position="74"/>
    </location>
</feature>
<proteinExistence type="predicted"/>
<dbReference type="AlphaFoldDB" id="A0A672IWU2"/>
<reference evidence="2" key="3">
    <citation type="submission" date="2025-09" db="UniProtKB">
        <authorList>
            <consortium name="Ensembl"/>
        </authorList>
    </citation>
    <scope>IDENTIFICATION</scope>
</reference>
<evidence type="ECO:0000313" key="3">
    <source>
        <dbReference type="Proteomes" id="UP000472267"/>
    </source>
</evidence>
<reference evidence="2" key="2">
    <citation type="submission" date="2025-08" db="UniProtKB">
        <authorList>
            <consortium name="Ensembl"/>
        </authorList>
    </citation>
    <scope>IDENTIFICATION</scope>
</reference>
<organism evidence="2 3">
    <name type="scientific">Salarias fasciatus</name>
    <name type="common">Jewelled blenny</name>
    <name type="synonym">Blennius fasciatus</name>
    <dbReference type="NCBI Taxonomy" id="181472"/>
    <lineage>
        <taxon>Eukaryota</taxon>
        <taxon>Metazoa</taxon>
        <taxon>Chordata</taxon>
        <taxon>Craniata</taxon>
        <taxon>Vertebrata</taxon>
        <taxon>Euteleostomi</taxon>
        <taxon>Actinopterygii</taxon>
        <taxon>Neopterygii</taxon>
        <taxon>Teleostei</taxon>
        <taxon>Neoteleostei</taxon>
        <taxon>Acanthomorphata</taxon>
        <taxon>Ovalentaria</taxon>
        <taxon>Blenniimorphae</taxon>
        <taxon>Blenniiformes</taxon>
        <taxon>Blennioidei</taxon>
        <taxon>Blenniidae</taxon>
        <taxon>Salariinae</taxon>
        <taxon>Salarias</taxon>
    </lineage>
</organism>
<dbReference type="Proteomes" id="UP000472267">
    <property type="component" value="Chromosome 5"/>
</dbReference>
<sequence length="74" mass="8286">NEIGIPLTAPNDTSRYGRSVGKWTNGEAALLSRLISLIPLPRMFSSKHLPSTDTSHHRPADLKNMKKKLQSEKF</sequence>
<keyword evidence="3" id="KW-1185">Reference proteome</keyword>
<protein>
    <submittedName>
        <fullName evidence="2">Uncharacterized protein</fullName>
    </submittedName>
</protein>
<dbReference type="Ensembl" id="ENSSFAT00005046805.1">
    <property type="protein sequence ID" value="ENSSFAP00005045230.1"/>
    <property type="gene ID" value="ENSSFAG00005022170.1"/>
</dbReference>
<dbReference type="InParanoid" id="A0A672IWU2"/>
<evidence type="ECO:0000256" key="1">
    <source>
        <dbReference type="SAM" id="MobiDB-lite"/>
    </source>
</evidence>
<evidence type="ECO:0000313" key="2">
    <source>
        <dbReference type="Ensembl" id="ENSSFAP00005045230.1"/>
    </source>
</evidence>
<name>A0A672IWU2_SALFA</name>
<feature type="compositionally biased region" description="Basic and acidic residues" evidence="1">
    <location>
        <begin position="54"/>
        <end position="74"/>
    </location>
</feature>